<evidence type="ECO:0000256" key="1">
    <source>
        <dbReference type="ARBA" id="ARBA00022692"/>
    </source>
</evidence>
<accession>A0A5C1AB41</accession>
<keyword evidence="7" id="KW-1185">Reference proteome</keyword>
<name>A0A5C1AB41_9BACT</name>
<sequence length="428" mass="44331">MPSSPSRGWLVVAAGMAVNLCLGILYAWSVWKANLTTKVPDLVGTPMPTDGLNAGWTFLSDADATWAYAVCGLTFALFMIPGGRLQDRYGPRIGVTLGGLFLAAGCVLAGVLHSYLGLIVGFGILGGIGMGLGYAAATPAAVKWFGPHRRGLIVGLVVGGYGGAAIYIAPLATELIARYGITGSFVALGLSFAVVVVVAGRLLTPPPPGFVPAGPMVASANPVAVVNWAPREMLRTWQYFALVVLMFGGAQSGLLLIANAVPLLAKAAKGNEFFAQNGWLLAAFGGIVNALGRVGTGSYSDRIGRTNAYTLNGVASAACLFLMPTVIESNNVGLLFLVVGIAYWQYGGGLSLMPAMTADFYGPKNLGTNYGLVFLGWGLAFLVPLTAGYIKGFTGNDDAALYLSGGILTACVVLSRLVTRPIVAKELP</sequence>
<protein>
    <submittedName>
        <fullName evidence="6">MFS transporter</fullName>
    </submittedName>
</protein>
<dbReference type="OrthoDB" id="9793415at2"/>
<reference evidence="7" key="1">
    <citation type="submission" date="2019-08" db="EMBL/GenBank/DDBJ databases">
        <title>Limnoglobus roseus gen. nov., sp. nov., a novel freshwater planctomycete with a giant genome from the family Gemmataceae.</title>
        <authorList>
            <person name="Kulichevskaya I.S."/>
            <person name="Naumoff D.G."/>
            <person name="Miroshnikov K."/>
            <person name="Ivanova A."/>
            <person name="Philippov D.A."/>
            <person name="Hakobyan A."/>
            <person name="Rijpstra I.C."/>
            <person name="Sinninghe Damste J.S."/>
            <person name="Liesack W."/>
            <person name="Dedysh S.N."/>
        </authorList>
    </citation>
    <scope>NUCLEOTIDE SEQUENCE [LARGE SCALE GENOMIC DNA]</scope>
    <source>
        <strain evidence="7">PX52</strain>
    </source>
</reference>
<feature type="transmembrane region" description="Helical" evidence="4">
    <location>
        <begin position="152"/>
        <end position="170"/>
    </location>
</feature>
<dbReference type="KEGG" id="lrs:PX52LOC_02876"/>
<evidence type="ECO:0000259" key="5">
    <source>
        <dbReference type="PROSITE" id="PS50850"/>
    </source>
</evidence>
<keyword evidence="1 4" id="KW-0812">Transmembrane</keyword>
<organism evidence="6 7">
    <name type="scientific">Limnoglobus roseus</name>
    <dbReference type="NCBI Taxonomy" id="2598579"/>
    <lineage>
        <taxon>Bacteria</taxon>
        <taxon>Pseudomonadati</taxon>
        <taxon>Planctomycetota</taxon>
        <taxon>Planctomycetia</taxon>
        <taxon>Gemmatales</taxon>
        <taxon>Gemmataceae</taxon>
        <taxon>Limnoglobus</taxon>
    </lineage>
</organism>
<feature type="transmembrane region" description="Helical" evidence="4">
    <location>
        <begin position="308"/>
        <end position="327"/>
    </location>
</feature>
<dbReference type="InterPro" id="IPR020846">
    <property type="entry name" value="MFS_dom"/>
</dbReference>
<feature type="transmembrane region" description="Helical" evidence="4">
    <location>
        <begin position="333"/>
        <end position="355"/>
    </location>
</feature>
<dbReference type="PROSITE" id="PS50850">
    <property type="entry name" value="MFS"/>
    <property type="match status" value="1"/>
</dbReference>
<dbReference type="Proteomes" id="UP000324974">
    <property type="component" value="Chromosome"/>
</dbReference>
<dbReference type="EMBL" id="CP042425">
    <property type="protein sequence ID" value="QEL15940.1"/>
    <property type="molecule type" value="Genomic_DNA"/>
</dbReference>
<evidence type="ECO:0000256" key="2">
    <source>
        <dbReference type="ARBA" id="ARBA00022989"/>
    </source>
</evidence>
<feature type="transmembrane region" description="Helical" evidence="4">
    <location>
        <begin position="176"/>
        <end position="199"/>
    </location>
</feature>
<feature type="transmembrane region" description="Helical" evidence="4">
    <location>
        <begin position="399"/>
        <end position="418"/>
    </location>
</feature>
<proteinExistence type="predicted"/>
<dbReference type="PANTHER" id="PTHR11360:SF304">
    <property type="entry name" value="MFS DOMAIN-CONTAINING PROTEIN"/>
    <property type="match status" value="1"/>
</dbReference>
<dbReference type="Gene3D" id="1.20.1250.20">
    <property type="entry name" value="MFS general substrate transporter like domains"/>
    <property type="match status" value="2"/>
</dbReference>
<dbReference type="Pfam" id="PF07690">
    <property type="entry name" value="MFS_1"/>
    <property type="match status" value="1"/>
</dbReference>
<feature type="transmembrane region" description="Helical" evidence="4">
    <location>
        <begin position="239"/>
        <end position="258"/>
    </location>
</feature>
<feature type="transmembrane region" description="Helical" evidence="4">
    <location>
        <begin position="9"/>
        <end position="31"/>
    </location>
</feature>
<feature type="transmembrane region" description="Helical" evidence="4">
    <location>
        <begin position="65"/>
        <end position="81"/>
    </location>
</feature>
<feature type="transmembrane region" description="Helical" evidence="4">
    <location>
        <begin position="367"/>
        <end position="387"/>
    </location>
</feature>
<dbReference type="InterPro" id="IPR050327">
    <property type="entry name" value="Proton-linked_MCT"/>
</dbReference>
<evidence type="ECO:0000256" key="4">
    <source>
        <dbReference type="SAM" id="Phobius"/>
    </source>
</evidence>
<dbReference type="GO" id="GO:0022857">
    <property type="term" value="F:transmembrane transporter activity"/>
    <property type="evidence" value="ECO:0007669"/>
    <property type="project" value="InterPro"/>
</dbReference>
<dbReference type="InterPro" id="IPR036259">
    <property type="entry name" value="MFS_trans_sf"/>
</dbReference>
<dbReference type="PANTHER" id="PTHR11360">
    <property type="entry name" value="MONOCARBOXYLATE TRANSPORTER"/>
    <property type="match status" value="1"/>
</dbReference>
<dbReference type="InterPro" id="IPR011701">
    <property type="entry name" value="MFS"/>
</dbReference>
<feature type="transmembrane region" description="Helical" evidence="4">
    <location>
        <begin position="93"/>
        <end position="112"/>
    </location>
</feature>
<dbReference type="SUPFAM" id="SSF103473">
    <property type="entry name" value="MFS general substrate transporter"/>
    <property type="match status" value="1"/>
</dbReference>
<dbReference type="RefSeq" id="WP_149110706.1">
    <property type="nucleotide sequence ID" value="NZ_CP042425.1"/>
</dbReference>
<gene>
    <name evidence="6" type="ORF">PX52LOC_02876</name>
</gene>
<evidence type="ECO:0000256" key="3">
    <source>
        <dbReference type="ARBA" id="ARBA00023136"/>
    </source>
</evidence>
<keyword evidence="3 4" id="KW-0472">Membrane</keyword>
<dbReference type="AlphaFoldDB" id="A0A5C1AB41"/>
<feature type="domain" description="Major facilitator superfamily (MFS) profile" evidence="5">
    <location>
        <begin position="7"/>
        <end position="423"/>
    </location>
</feature>
<keyword evidence="2 4" id="KW-1133">Transmembrane helix</keyword>
<feature type="transmembrane region" description="Helical" evidence="4">
    <location>
        <begin position="118"/>
        <end position="140"/>
    </location>
</feature>
<evidence type="ECO:0000313" key="7">
    <source>
        <dbReference type="Proteomes" id="UP000324974"/>
    </source>
</evidence>
<evidence type="ECO:0000313" key="6">
    <source>
        <dbReference type="EMBL" id="QEL15940.1"/>
    </source>
</evidence>
<feature type="transmembrane region" description="Helical" evidence="4">
    <location>
        <begin position="278"/>
        <end position="296"/>
    </location>
</feature>